<sequence>MKNKLLLINPWIYDFTAFDLWSQPLGLLYLASFLRRFEYEIAYIDCPGGEGHTRNKKYGTGHYPRTVIEKPAILDYVPRHYARYGISEEKFISRLIRYKDASAVLVTSIMTYWYPGVQNVVRLVRKYLPDKPVILGGIYATLLPEHAKRTIQPDYLITGPGELKTLDVLSSVLQQPYDREELPNSLDGYPYPAFDLLERPKYLLMMTARGCPYDCSFCAQKKIAMPYTRRSPENVIREFHDHYERFKIRDFAFYDDALFIAKEKHIEVILEKIIESRLPLRLHSPNGLFAKYIDKRLADLMYRSGFKTIRISFETSNEERRKDMYSKVSNEAMTEAVRHLTEAGYRPSDLEAYVLMGLPDQPVEEVIASIIFVNNLGVQVKLASFSPIPGTLEYRRAVDRGLIPEDIDPLLTNKSIYPLADPQTSFELFRKIRTFAMVLNESAKRGLRMFDEALFDAAIKSVANRITE</sequence>
<dbReference type="GO" id="GO:0031419">
    <property type="term" value="F:cobalamin binding"/>
    <property type="evidence" value="ECO:0007669"/>
    <property type="project" value="InterPro"/>
</dbReference>
<dbReference type="InterPro" id="IPR051198">
    <property type="entry name" value="BchE-like"/>
</dbReference>
<dbReference type="PANTHER" id="PTHR43409">
    <property type="entry name" value="ANAEROBIC MAGNESIUM-PROTOPORPHYRIN IX MONOMETHYL ESTER CYCLASE-RELATED"/>
    <property type="match status" value="1"/>
</dbReference>
<dbReference type="SFLD" id="SFLDG01082">
    <property type="entry name" value="B12-binding_domain_containing"/>
    <property type="match status" value="1"/>
</dbReference>
<dbReference type="PROSITE" id="PS51918">
    <property type="entry name" value="RADICAL_SAM"/>
    <property type="match status" value="1"/>
</dbReference>
<evidence type="ECO:0000256" key="2">
    <source>
        <dbReference type="ARBA" id="ARBA00022691"/>
    </source>
</evidence>
<comment type="caution">
    <text evidence="8">The sequence shown here is derived from an EMBL/GenBank/DDBJ whole genome shotgun (WGS) entry which is preliminary data.</text>
</comment>
<dbReference type="GO" id="GO:0005829">
    <property type="term" value="C:cytosol"/>
    <property type="evidence" value="ECO:0007669"/>
    <property type="project" value="TreeGrafter"/>
</dbReference>
<dbReference type="SFLD" id="SFLDG01123">
    <property type="entry name" value="methyltransferase_(Class_B)"/>
    <property type="match status" value="1"/>
</dbReference>
<keyword evidence="2" id="KW-0949">S-adenosyl-L-methionine</keyword>
<dbReference type="SUPFAM" id="SSF52242">
    <property type="entry name" value="Cobalamin (vitamin B12)-binding domain"/>
    <property type="match status" value="1"/>
</dbReference>
<gene>
    <name evidence="8" type="ORF">ENK44_10390</name>
</gene>
<keyword evidence="3" id="KW-0479">Metal-binding</keyword>
<dbReference type="Gene3D" id="3.40.50.280">
    <property type="entry name" value="Cobalamin-binding domain"/>
    <property type="match status" value="1"/>
</dbReference>
<organism evidence="8">
    <name type="scientific">Caldithrix abyssi</name>
    <dbReference type="NCBI Taxonomy" id="187145"/>
    <lineage>
        <taxon>Bacteria</taxon>
        <taxon>Pseudomonadati</taxon>
        <taxon>Calditrichota</taxon>
        <taxon>Calditrichia</taxon>
        <taxon>Calditrichales</taxon>
        <taxon>Calditrichaceae</taxon>
        <taxon>Caldithrix</taxon>
    </lineage>
</organism>
<dbReference type="Gene3D" id="3.80.30.20">
    <property type="entry name" value="tm_1862 like domain"/>
    <property type="match status" value="1"/>
</dbReference>
<evidence type="ECO:0000259" key="7">
    <source>
        <dbReference type="PROSITE" id="PS51918"/>
    </source>
</evidence>
<keyword evidence="4" id="KW-0408">Iron</keyword>
<keyword evidence="5" id="KW-0411">Iron-sulfur</keyword>
<evidence type="ECO:0000256" key="5">
    <source>
        <dbReference type="ARBA" id="ARBA00023014"/>
    </source>
</evidence>
<evidence type="ECO:0000256" key="4">
    <source>
        <dbReference type="ARBA" id="ARBA00023004"/>
    </source>
</evidence>
<dbReference type="InterPro" id="IPR006638">
    <property type="entry name" value="Elp3/MiaA/NifB-like_rSAM"/>
</dbReference>
<evidence type="ECO:0000256" key="1">
    <source>
        <dbReference type="ARBA" id="ARBA00001966"/>
    </source>
</evidence>
<dbReference type="SUPFAM" id="SSF102114">
    <property type="entry name" value="Radical SAM enzymes"/>
    <property type="match status" value="1"/>
</dbReference>
<dbReference type="InterPro" id="IPR058240">
    <property type="entry name" value="rSAM_sf"/>
</dbReference>
<reference evidence="8" key="1">
    <citation type="journal article" date="2020" name="mSystems">
        <title>Genome- and Community-Level Interaction Insights into Carbon Utilization and Element Cycling Functions of Hydrothermarchaeota in Hydrothermal Sediment.</title>
        <authorList>
            <person name="Zhou Z."/>
            <person name="Liu Y."/>
            <person name="Xu W."/>
            <person name="Pan J."/>
            <person name="Luo Z.H."/>
            <person name="Li M."/>
        </authorList>
    </citation>
    <scope>NUCLEOTIDE SEQUENCE [LARGE SCALE GENOMIC DNA]</scope>
    <source>
        <strain evidence="8">HyVt-577</strain>
    </source>
</reference>
<dbReference type="Pfam" id="PF02310">
    <property type="entry name" value="B12-binding"/>
    <property type="match status" value="1"/>
</dbReference>
<accession>A0A7V4WVQ3</accession>
<comment type="cofactor">
    <cofactor evidence="1">
        <name>[4Fe-4S] cluster</name>
        <dbReference type="ChEBI" id="CHEBI:49883"/>
    </cofactor>
</comment>
<dbReference type="InterPro" id="IPR034466">
    <property type="entry name" value="Methyltransferase_Class_B"/>
</dbReference>
<dbReference type="CDD" id="cd01335">
    <property type="entry name" value="Radical_SAM"/>
    <property type="match status" value="1"/>
</dbReference>
<dbReference type="GO" id="GO:0003824">
    <property type="term" value="F:catalytic activity"/>
    <property type="evidence" value="ECO:0007669"/>
    <property type="project" value="InterPro"/>
</dbReference>
<dbReference type="Proteomes" id="UP000885779">
    <property type="component" value="Unassembled WGS sequence"/>
</dbReference>
<name>A0A7V4WVQ3_CALAY</name>
<protein>
    <submittedName>
        <fullName evidence="8">Radical SAM protein</fullName>
    </submittedName>
</protein>
<dbReference type="EMBL" id="DRQG01000097">
    <property type="protein sequence ID" value="HGY56103.1"/>
    <property type="molecule type" value="Genomic_DNA"/>
</dbReference>
<evidence type="ECO:0000313" key="8">
    <source>
        <dbReference type="EMBL" id="HGY56103.1"/>
    </source>
</evidence>
<evidence type="ECO:0000259" key="6">
    <source>
        <dbReference type="PROSITE" id="PS51332"/>
    </source>
</evidence>
<dbReference type="GO" id="GO:0046872">
    <property type="term" value="F:metal ion binding"/>
    <property type="evidence" value="ECO:0007669"/>
    <property type="project" value="UniProtKB-KW"/>
</dbReference>
<proteinExistence type="predicted"/>
<dbReference type="InterPro" id="IPR007197">
    <property type="entry name" value="rSAM"/>
</dbReference>
<dbReference type="Pfam" id="PF04055">
    <property type="entry name" value="Radical_SAM"/>
    <property type="match status" value="1"/>
</dbReference>
<evidence type="ECO:0000256" key="3">
    <source>
        <dbReference type="ARBA" id="ARBA00022723"/>
    </source>
</evidence>
<dbReference type="SFLD" id="SFLDS00029">
    <property type="entry name" value="Radical_SAM"/>
    <property type="match status" value="1"/>
</dbReference>
<dbReference type="GO" id="GO:0051539">
    <property type="term" value="F:4 iron, 4 sulfur cluster binding"/>
    <property type="evidence" value="ECO:0007669"/>
    <property type="project" value="UniProtKB-KW"/>
</dbReference>
<dbReference type="InterPro" id="IPR006158">
    <property type="entry name" value="Cobalamin-bd"/>
</dbReference>
<feature type="domain" description="B12-binding" evidence="6">
    <location>
        <begin position="9"/>
        <end position="179"/>
    </location>
</feature>
<dbReference type="PROSITE" id="PS51332">
    <property type="entry name" value="B12_BINDING"/>
    <property type="match status" value="1"/>
</dbReference>
<dbReference type="SMART" id="SM00729">
    <property type="entry name" value="Elp3"/>
    <property type="match status" value="1"/>
</dbReference>
<dbReference type="PANTHER" id="PTHR43409:SF15">
    <property type="entry name" value="PUTATIVE-RELATED"/>
    <property type="match status" value="1"/>
</dbReference>
<feature type="domain" description="Radical SAM core" evidence="7">
    <location>
        <begin position="197"/>
        <end position="427"/>
    </location>
</feature>
<dbReference type="InterPro" id="IPR023404">
    <property type="entry name" value="rSAM_horseshoe"/>
</dbReference>
<dbReference type="InterPro" id="IPR036724">
    <property type="entry name" value="Cobalamin-bd_sf"/>
</dbReference>
<dbReference type="AlphaFoldDB" id="A0A7V4WVQ3"/>